<comment type="caution">
    <text evidence="1">The sequence shown here is derived from an EMBL/GenBank/DDBJ whole genome shotgun (WGS) entry which is preliminary data.</text>
</comment>
<dbReference type="Proteomes" id="UP000789920">
    <property type="component" value="Unassembled WGS sequence"/>
</dbReference>
<name>A0ACA9PTN4_9GLOM</name>
<dbReference type="EMBL" id="CAJVQC010022029">
    <property type="protein sequence ID" value="CAG8716157.1"/>
    <property type="molecule type" value="Genomic_DNA"/>
</dbReference>
<feature type="non-terminal residue" evidence="1">
    <location>
        <position position="1"/>
    </location>
</feature>
<evidence type="ECO:0000313" key="2">
    <source>
        <dbReference type="Proteomes" id="UP000789920"/>
    </source>
</evidence>
<reference evidence="1" key="1">
    <citation type="submission" date="2021-06" db="EMBL/GenBank/DDBJ databases">
        <authorList>
            <person name="Kallberg Y."/>
            <person name="Tangrot J."/>
            <person name="Rosling A."/>
        </authorList>
    </citation>
    <scope>NUCLEOTIDE SEQUENCE</scope>
    <source>
        <strain evidence="1">MA461A</strain>
    </source>
</reference>
<protein>
    <submittedName>
        <fullName evidence="1">9225_t:CDS:1</fullName>
    </submittedName>
</protein>
<feature type="non-terminal residue" evidence="1">
    <location>
        <position position="512"/>
    </location>
</feature>
<keyword evidence="2" id="KW-1185">Reference proteome</keyword>
<gene>
    <name evidence="1" type="ORF">RPERSI_LOCUS10907</name>
</gene>
<accession>A0ACA9PTN4</accession>
<organism evidence="1 2">
    <name type="scientific">Racocetra persica</name>
    <dbReference type="NCBI Taxonomy" id="160502"/>
    <lineage>
        <taxon>Eukaryota</taxon>
        <taxon>Fungi</taxon>
        <taxon>Fungi incertae sedis</taxon>
        <taxon>Mucoromycota</taxon>
        <taxon>Glomeromycotina</taxon>
        <taxon>Glomeromycetes</taxon>
        <taxon>Diversisporales</taxon>
        <taxon>Gigasporaceae</taxon>
        <taxon>Racocetra</taxon>
    </lineage>
</organism>
<evidence type="ECO:0000313" key="1">
    <source>
        <dbReference type="EMBL" id="CAG8716157.1"/>
    </source>
</evidence>
<proteinExistence type="predicted"/>
<sequence length="512" mass="58580">ANMSSSILSSEIFASLYNFLKTSSSDKITISNIITQKWKFFKIQTEEEDLDCLTKILEKAENEIVDKDRKFEEEVNWKDLALKNIHLLMDKIKKKDTPTHGYIFTKLSNIEVDKLSKDDPLCIGVIDLSSNKYNLSESDYESIVGTKANIRNLNKDAVVENVCNDFISKRDEIQKLRKFVLRSKDVVTHDQWVEYDHIKERIAKGITDVLLQEIKLNALNRGSEGSENTLVEIIALLIDMAMFYLPVDYEVEVTRSERQSIASKNRKVQQKKGARGNKPDLMFRAYLRQKWEEIVFFESGKWDSDEDKIRHDHSKLVQFCLDGSKELVKKCTKEVFHQNYIGFGVNIAGKYLEIHGLIKESGIKYYLPVVKAKIPLDNESFEEVEEFVHALLILRNIVNSFQKRSREEGNVGTSSHSDTSIPKSPINSVTPQSSVSPPIEGDSNANNRPNVTQHTCSESKTLEEKEDDEFIDLVYKEKELLLDSADTSPNISHEQKNIQSISNESGDREPEG</sequence>